<dbReference type="Proteomes" id="UP000220158">
    <property type="component" value="Chromosome 10"/>
</dbReference>
<feature type="compositionally biased region" description="Basic and acidic residues" evidence="2">
    <location>
        <begin position="342"/>
        <end position="355"/>
    </location>
</feature>
<evidence type="ECO:0000313" key="3">
    <source>
        <dbReference type="EMBL" id="CRH00569.1"/>
    </source>
</evidence>
<dbReference type="KEGG" id="prel:PRELSG_1022500"/>
<feature type="coiled-coil region" evidence="1">
    <location>
        <begin position="492"/>
        <end position="519"/>
    </location>
</feature>
<dbReference type="OMA" id="EMCLCLD"/>
<evidence type="ECO:0000313" key="4">
    <source>
        <dbReference type="Proteomes" id="UP000220158"/>
    </source>
</evidence>
<organism evidence="3 4">
    <name type="scientific">Plasmodium relictum</name>
    <dbReference type="NCBI Taxonomy" id="85471"/>
    <lineage>
        <taxon>Eukaryota</taxon>
        <taxon>Sar</taxon>
        <taxon>Alveolata</taxon>
        <taxon>Apicomplexa</taxon>
        <taxon>Aconoidasida</taxon>
        <taxon>Haemosporida</taxon>
        <taxon>Plasmodiidae</taxon>
        <taxon>Plasmodium</taxon>
        <taxon>Plasmodium (Haemamoeba)</taxon>
    </lineage>
</organism>
<feature type="region of interest" description="Disordered" evidence="2">
    <location>
        <begin position="244"/>
        <end position="373"/>
    </location>
</feature>
<dbReference type="AlphaFoldDB" id="A0A1J1H6M9"/>
<dbReference type="GeneID" id="39736692"/>
<feature type="compositionally biased region" description="Acidic residues" evidence="2">
    <location>
        <begin position="275"/>
        <end position="285"/>
    </location>
</feature>
<reference evidence="3 4" key="1">
    <citation type="submission" date="2015-04" db="EMBL/GenBank/DDBJ databases">
        <authorList>
            <consortium name="Pathogen Informatics"/>
        </authorList>
    </citation>
    <scope>NUCLEOTIDE SEQUENCE [LARGE SCALE GENOMIC DNA]</scope>
    <source>
        <strain evidence="3 4">SGS1</strain>
    </source>
</reference>
<proteinExistence type="predicted"/>
<feature type="compositionally biased region" description="Basic and acidic residues" evidence="2">
    <location>
        <begin position="244"/>
        <end position="274"/>
    </location>
</feature>
<feature type="compositionally biased region" description="Acidic residues" evidence="2">
    <location>
        <begin position="295"/>
        <end position="315"/>
    </location>
</feature>
<name>A0A1J1H6M9_PLARL</name>
<feature type="compositionally biased region" description="Basic and acidic residues" evidence="2">
    <location>
        <begin position="316"/>
        <end position="334"/>
    </location>
</feature>
<evidence type="ECO:0000256" key="2">
    <source>
        <dbReference type="SAM" id="MobiDB-lite"/>
    </source>
</evidence>
<accession>A0A1J1H6M9</accession>
<protein>
    <submittedName>
        <fullName evidence="3">Uncharacterized protein</fullName>
    </submittedName>
</protein>
<dbReference type="VEuPathDB" id="PlasmoDB:PRELSG_1022500"/>
<feature type="compositionally biased region" description="Acidic residues" evidence="2">
    <location>
        <begin position="356"/>
        <end position="368"/>
    </location>
</feature>
<gene>
    <name evidence="3" type="ORF">PRELSG_1022500</name>
</gene>
<dbReference type="EMBL" id="LN835305">
    <property type="protein sequence ID" value="CRH00569.1"/>
    <property type="molecule type" value="Genomic_DNA"/>
</dbReference>
<keyword evidence="4" id="KW-1185">Reference proteome</keyword>
<sequence>MEDKIKTKNEENLEYIKKYIGYALAKSLLMTMKTDSDSKLYNPLILISKHLKNFASFNEQKNKKKKILIKKLHSNNIKIHDEIHKNFSKKVVKDLYNFTSNEKNIEYENFTILINLIKDIFNIENAYIGKVYEIKDNKRNVTTLKFIYTSENCDIKNVLLDEKEINNIFLSAEQQKEDFLFEKNFLFPNIIEGKFFYETLNCNLFPNINPLYENKSYLNRIQHKKFAKDKKIFEDEHNNKEGIYKNDDLEDRRSESNIREGNEKYNENKEKDNENGEDDEDDENDKDEKNKSENENDEDEDEDEDEDDEDEDEKDDGNKKDANKNDEECKKDEVNENDEDNENKSNNKDNDHEYDNENGEINENENDENDQKEVMDRYEEKEIKFGNEKENYENYLLEILNLNLTYKCIYIYEIMERPDIFLYSYMKPGDFFCIPIIYYTFYNFHFLSKLYSFKKCLFFNSKYIDNQNCKDNSLNEYNKNKELFSKNKNDDKMLDEDNQKDIEKKNEKLKEKITIEERKKWIRPKFDFKNGKKIEICLCLDNRGSINKINKNQINNLINFSYFLITRIFLSEKKCIEEQVDYMIECEYGKEKILIEKLHSKMEDNNYEYIINKYKNKLTDHYYFNKSHDLIKYICILLWIQTKILKHQQKIFDIRKIKIECNKTFLMALFSCYIILEYDYSYFAFSNDILDYEWRKLILHINQKFLDKLISFNPIIFFQGYYTNNL</sequence>
<dbReference type="OrthoDB" id="377579at2759"/>
<dbReference type="RefSeq" id="XP_028533572.1">
    <property type="nucleotide sequence ID" value="XM_028677154.1"/>
</dbReference>
<keyword evidence="1" id="KW-0175">Coiled coil</keyword>
<evidence type="ECO:0000256" key="1">
    <source>
        <dbReference type="SAM" id="Coils"/>
    </source>
</evidence>